<reference evidence="2" key="1">
    <citation type="journal article" date="2019" name="Int. J. Syst. Evol. Microbiol.">
        <title>The Global Catalogue of Microorganisms (GCM) 10K type strain sequencing project: providing services to taxonomists for standard genome sequencing and annotation.</title>
        <authorList>
            <consortium name="The Broad Institute Genomics Platform"/>
            <consortium name="The Broad Institute Genome Sequencing Center for Infectious Disease"/>
            <person name="Wu L."/>
            <person name="Ma J."/>
        </authorList>
    </citation>
    <scope>NUCLEOTIDE SEQUENCE [LARGE SCALE GENOMIC DNA]</scope>
    <source>
        <strain evidence="2">KCTC 42217</strain>
    </source>
</reference>
<proteinExistence type="predicted"/>
<dbReference type="EMBL" id="JBHUHZ010000001">
    <property type="protein sequence ID" value="MFD2161469.1"/>
    <property type="molecule type" value="Genomic_DNA"/>
</dbReference>
<comment type="caution">
    <text evidence="1">The sequence shown here is derived from an EMBL/GenBank/DDBJ whole genome shotgun (WGS) entry which is preliminary data.</text>
</comment>
<gene>
    <name evidence="1" type="ORF">ACFSJU_03640</name>
</gene>
<name>A0ABW4ZHV1_9SPHI</name>
<evidence type="ECO:0000313" key="2">
    <source>
        <dbReference type="Proteomes" id="UP001597387"/>
    </source>
</evidence>
<dbReference type="Proteomes" id="UP001597387">
    <property type="component" value="Unassembled WGS sequence"/>
</dbReference>
<dbReference type="RefSeq" id="WP_255899247.1">
    <property type="nucleotide sequence ID" value="NZ_JAFMZO010000001.1"/>
</dbReference>
<protein>
    <submittedName>
        <fullName evidence="1">Carboxypeptidase-like regulatory domain-containing protein</fullName>
    </submittedName>
</protein>
<keyword evidence="2" id="KW-1185">Reference proteome</keyword>
<evidence type="ECO:0000313" key="1">
    <source>
        <dbReference type="EMBL" id="MFD2161469.1"/>
    </source>
</evidence>
<organism evidence="1 2">
    <name type="scientific">Paradesertivirga mongoliensis</name>
    <dbReference type="NCBI Taxonomy" id="2100740"/>
    <lineage>
        <taxon>Bacteria</taxon>
        <taxon>Pseudomonadati</taxon>
        <taxon>Bacteroidota</taxon>
        <taxon>Sphingobacteriia</taxon>
        <taxon>Sphingobacteriales</taxon>
        <taxon>Sphingobacteriaceae</taxon>
        <taxon>Paradesertivirga</taxon>
    </lineage>
</organism>
<dbReference type="InterPro" id="IPR008969">
    <property type="entry name" value="CarboxyPept-like_regulatory"/>
</dbReference>
<accession>A0ABW4ZHV1</accession>
<dbReference type="SUPFAM" id="SSF49464">
    <property type="entry name" value="Carboxypeptidase regulatory domain-like"/>
    <property type="match status" value="1"/>
</dbReference>
<sequence length="253" mass="28680">MKRAFLFIIFLCNVYQVSSQENQVQGIVFDANSKQRLSRVYIYNTNTDKGFYNNSKGEFTTIASPGDILIAALPGYLVDTIKVRSESTILFYLKRNSILLDQVTITDTTLLSPQERLARNREENKDAYRKGSTKDILQIGGANGTGGAGLGIDALWSLLSREGRNARYLQKIIERDYHDQLINYRYSARLVGSTTGLSGPSLKDFMQQYRPSYNFIMAANDYALIEYIKSTFQRYKKDPEANRLPPLVPQPGQ</sequence>